<keyword evidence="2" id="KW-0732">Signal</keyword>
<sequence length="95" mass="10401">MKKISLKLVVVTVVFMGFGVATSNAQSKGERPQKPPTFSELLEKMDSDEDGKLAKSEVEGPLKDSFDTVDADEDGFISEEELKKAPKPKGRGKKE</sequence>
<dbReference type="AlphaFoldDB" id="A0A1G7FFP1"/>
<dbReference type="OrthoDB" id="1145220at2"/>
<feature type="domain" description="EF-hand" evidence="3">
    <location>
        <begin position="57"/>
        <end position="92"/>
    </location>
</feature>
<gene>
    <name evidence="4" type="ORF">SAMN05421855_102533</name>
</gene>
<keyword evidence="5" id="KW-1185">Reference proteome</keyword>
<dbReference type="InterPro" id="IPR018247">
    <property type="entry name" value="EF_Hand_1_Ca_BS"/>
</dbReference>
<feature type="compositionally biased region" description="Basic and acidic residues" evidence="1">
    <location>
        <begin position="44"/>
        <end position="66"/>
    </location>
</feature>
<feature type="compositionally biased region" description="Acidic residues" evidence="1">
    <location>
        <begin position="67"/>
        <end position="79"/>
    </location>
</feature>
<evidence type="ECO:0000256" key="2">
    <source>
        <dbReference type="SAM" id="SignalP"/>
    </source>
</evidence>
<dbReference type="GO" id="GO:0005509">
    <property type="term" value="F:calcium ion binding"/>
    <property type="evidence" value="ECO:0007669"/>
    <property type="project" value="InterPro"/>
</dbReference>
<feature type="compositionally biased region" description="Basic residues" evidence="1">
    <location>
        <begin position="85"/>
        <end position="95"/>
    </location>
</feature>
<feature type="chain" id="PRO_5011545938" evidence="2">
    <location>
        <begin position="26"/>
        <end position="95"/>
    </location>
</feature>
<dbReference type="EMBL" id="FNBA01000002">
    <property type="protein sequence ID" value="SDE74724.1"/>
    <property type="molecule type" value="Genomic_DNA"/>
</dbReference>
<proteinExistence type="predicted"/>
<evidence type="ECO:0000256" key="1">
    <source>
        <dbReference type="SAM" id="MobiDB-lite"/>
    </source>
</evidence>
<reference evidence="4 5" key="1">
    <citation type="submission" date="2016-10" db="EMBL/GenBank/DDBJ databases">
        <authorList>
            <person name="de Groot N.N."/>
        </authorList>
    </citation>
    <scope>NUCLEOTIDE SEQUENCE [LARGE SCALE GENOMIC DNA]</scope>
    <source>
        <strain evidence="4 5">DSM 16195</strain>
    </source>
</reference>
<dbReference type="Gene3D" id="1.10.238.10">
    <property type="entry name" value="EF-hand"/>
    <property type="match status" value="1"/>
</dbReference>
<evidence type="ECO:0000313" key="4">
    <source>
        <dbReference type="EMBL" id="SDE74724.1"/>
    </source>
</evidence>
<accession>A0A1G7FFP1</accession>
<evidence type="ECO:0000313" key="5">
    <source>
        <dbReference type="Proteomes" id="UP000199321"/>
    </source>
</evidence>
<dbReference type="RefSeq" id="WP_093143174.1">
    <property type="nucleotide sequence ID" value="NZ_BMWO01000002.1"/>
</dbReference>
<dbReference type="InterPro" id="IPR002048">
    <property type="entry name" value="EF_hand_dom"/>
</dbReference>
<feature type="signal peptide" evidence="2">
    <location>
        <begin position="1"/>
        <end position="25"/>
    </location>
</feature>
<dbReference type="InterPro" id="IPR011992">
    <property type="entry name" value="EF-hand-dom_pair"/>
</dbReference>
<dbReference type="PROSITE" id="PS00018">
    <property type="entry name" value="EF_HAND_1"/>
    <property type="match status" value="1"/>
</dbReference>
<evidence type="ECO:0000259" key="3">
    <source>
        <dbReference type="PROSITE" id="PS50222"/>
    </source>
</evidence>
<dbReference type="Proteomes" id="UP000199321">
    <property type="component" value="Unassembled WGS sequence"/>
</dbReference>
<organism evidence="4 5">
    <name type="scientific">Ulvibacter litoralis</name>
    <dbReference type="NCBI Taxonomy" id="227084"/>
    <lineage>
        <taxon>Bacteria</taxon>
        <taxon>Pseudomonadati</taxon>
        <taxon>Bacteroidota</taxon>
        <taxon>Flavobacteriia</taxon>
        <taxon>Flavobacteriales</taxon>
        <taxon>Flavobacteriaceae</taxon>
        <taxon>Ulvibacter</taxon>
    </lineage>
</organism>
<dbReference type="SUPFAM" id="SSF47473">
    <property type="entry name" value="EF-hand"/>
    <property type="match status" value="1"/>
</dbReference>
<protein>
    <submittedName>
        <fullName evidence="4">EF hand</fullName>
    </submittedName>
</protein>
<dbReference type="PROSITE" id="PS50222">
    <property type="entry name" value="EF_HAND_2"/>
    <property type="match status" value="1"/>
</dbReference>
<name>A0A1G7FFP1_9FLAO</name>
<feature type="region of interest" description="Disordered" evidence="1">
    <location>
        <begin position="44"/>
        <end position="95"/>
    </location>
</feature>
<dbReference type="Pfam" id="PF13202">
    <property type="entry name" value="EF-hand_5"/>
    <property type="match status" value="1"/>
</dbReference>
<dbReference type="STRING" id="227084.SAMN05421855_102533"/>